<gene>
    <name evidence="1" type="ORF">CNMCM7691_001758</name>
</gene>
<sequence>MLLRNSSNVFATIHSMRTMREVRKVLRLASWDIQEKFRVAISQHRANVSKAEAQEKLADKAVEWLSQTAARSAAIQSEVACLL</sequence>
<reference evidence="1" key="1">
    <citation type="submission" date="2020-06" db="EMBL/GenBank/DDBJ databases">
        <title>Draft genome sequences of strains closely related to Aspergillus parafelis and Aspergillus hiratsukae.</title>
        <authorList>
            <person name="Dos Santos R.A.C."/>
            <person name="Rivero-Menendez O."/>
            <person name="Steenwyk J.L."/>
            <person name="Mead M.E."/>
            <person name="Goldman G.H."/>
            <person name="Alastruey-Izquierdo A."/>
            <person name="Rokas A."/>
        </authorList>
    </citation>
    <scope>NUCLEOTIDE SEQUENCE</scope>
    <source>
        <strain evidence="1">CNM-CM7691</strain>
    </source>
</reference>
<keyword evidence="2" id="KW-1185">Reference proteome</keyword>
<protein>
    <submittedName>
        <fullName evidence="1">Uncharacterized protein</fullName>
    </submittedName>
</protein>
<organism evidence="1 2">
    <name type="scientific">Aspergillus felis</name>
    <dbReference type="NCBI Taxonomy" id="1287682"/>
    <lineage>
        <taxon>Eukaryota</taxon>
        <taxon>Fungi</taxon>
        <taxon>Dikarya</taxon>
        <taxon>Ascomycota</taxon>
        <taxon>Pezizomycotina</taxon>
        <taxon>Eurotiomycetes</taxon>
        <taxon>Eurotiomycetidae</taxon>
        <taxon>Eurotiales</taxon>
        <taxon>Aspergillaceae</taxon>
        <taxon>Aspergillus</taxon>
        <taxon>Aspergillus subgen. Fumigati</taxon>
    </lineage>
</organism>
<comment type="caution">
    <text evidence="1">The sequence shown here is derived from an EMBL/GenBank/DDBJ whole genome shotgun (WGS) entry which is preliminary data.</text>
</comment>
<dbReference type="EMBL" id="JACBAG010000507">
    <property type="protein sequence ID" value="KAF7184901.1"/>
    <property type="molecule type" value="Genomic_DNA"/>
</dbReference>
<proteinExistence type="predicted"/>
<evidence type="ECO:0000313" key="2">
    <source>
        <dbReference type="Proteomes" id="UP000641853"/>
    </source>
</evidence>
<dbReference type="Proteomes" id="UP000641853">
    <property type="component" value="Unassembled WGS sequence"/>
</dbReference>
<dbReference type="AlphaFoldDB" id="A0A8H6R5C3"/>
<name>A0A8H6R5C3_9EURO</name>
<evidence type="ECO:0000313" key="1">
    <source>
        <dbReference type="EMBL" id="KAF7184901.1"/>
    </source>
</evidence>
<accession>A0A8H6R5C3</accession>